<keyword evidence="3 6" id="KW-0812">Transmembrane</keyword>
<dbReference type="PANTHER" id="PTHR30250:SF26">
    <property type="entry name" value="PSMA PROTEIN"/>
    <property type="match status" value="1"/>
</dbReference>
<comment type="subcellular location">
    <subcellularLocation>
        <location evidence="1">Cell membrane</location>
        <topology evidence="1">Multi-pass membrane protein</topology>
    </subcellularLocation>
</comment>
<evidence type="ECO:0000256" key="1">
    <source>
        <dbReference type="ARBA" id="ARBA00004651"/>
    </source>
</evidence>
<feature type="transmembrane region" description="Helical" evidence="6">
    <location>
        <begin position="161"/>
        <end position="180"/>
    </location>
</feature>
<dbReference type="GO" id="GO:0005886">
    <property type="term" value="C:plasma membrane"/>
    <property type="evidence" value="ECO:0007669"/>
    <property type="project" value="UniProtKB-SubCell"/>
</dbReference>
<dbReference type="Proteomes" id="UP000557717">
    <property type="component" value="Unassembled WGS sequence"/>
</dbReference>
<protein>
    <submittedName>
        <fullName evidence="7">O-antigen/teichoic acid export membrane protein</fullName>
    </submittedName>
</protein>
<dbReference type="InterPro" id="IPR050833">
    <property type="entry name" value="Poly_Biosynth_Transport"/>
</dbReference>
<accession>A0A840UXE0</accession>
<dbReference type="InterPro" id="IPR002797">
    <property type="entry name" value="Polysacc_synth"/>
</dbReference>
<feature type="transmembrane region" description="Helical" evidence="6">
    <location>
        <begin position="273"/>
        <end position="292"/>
    </location>
</feature>
<evidence type="ECO:0000256" key="5">
    <source>
        <dbReference type="ARBA" id="ARBA00023136"/>
    </source>
</evidence>
<feature type="transmembrane region" description="Helical" evidence="6">
    <location>
        <begin position="304"/>
        <end position="323"/>
    </location>
</feature>
<feature type="transmembrane region" description="Helical" evidence="6">
    <location>
        <begin position="21"/>
        <end position="39"/>
    </location>
</feature>
<feature type="transmembrane region" description="Helical" evidence="6">
    <location>
        <begin position="130"/>
        <end position="149"/>
    </location>
</feature>
<feature type="transmembrane region" description="Helical" evidence="6">
    <location>
        <begin position="186"/>
        <end position="206"/>
    </location>
</feature>
<feature type="transmembrane region" description="Helical" evidence="6">
    <location>
        <begin position="395"/>
        <end position="412"/>
    </location>
</feature>
<feature type="transmembrane region" description="Helical" evidence="6">
    <location>
        <begin position="227"/>
        <end position="253"/>
    </location>
</feature>
<keyword evidence="2" id="KW-1003">Cell membrane</keyword>
<comment type="caution">
    <text evidence="7">The sequence shown here is derived from an EMBL/GenBank/DDBJ whole genome shotgun (WGS) entry which is preliminary data.</text>
</comment>
<evidence type="ECO:0000256" key="4">
    <source>
        <dbReference type="ARBA" id="ARBA00022989"/>
    </source>
</evidence>
<dbReference type="AlphaFoldDB" id="A0A840UXE0"/>
<organism evidence="7 8">
    <name type="scientific">Haloferula luteola</name>
    <dbReference type="NCBI Taxonomy" id="595692"/>
    <lineage>
        <taxon>Bacteria</taxon>
        <taxon>Pseudomonadati</taxon>
        <taxon>Verrucomicrobiota</taxon>
        <taxon>Verrucomicrobiia</taxon>
        <taxon>Verrucomicrobiales</taxon>
        <taxon>Verrucomicrobiaceae</taxon>
        <taxon>Haloferula</taxon>
    </lineage>
</organism>
<dbReference type="PANTHER" id="PTHR30250">
    <property type="entry name" value="PST FAMILY PREDICTED COLANIC ACID TRANSPORTER"/>
    <property type="match status" value="1"/>
</dbReference>
<dbReference type="Pfam" id="PF01943">
    <property type="entry name" value="Polysacc_synt"/>
    <property type="match status" value="1"/>
</dbReference>
<reference evidence="7 8" key="1">
    <citation type="submission" date="2020-08" db="EMBL/GenBank/DDBJ databases">
        <title>Genomic Encyclopedia of Type Strains, Phase IV (KMG-IV): sequencing the most valuable type-strain genomes for metagenomic binning, comparative biology and taxonomic classification.</title>
        <authorList>
            <person name="Goeker M."/>
        </authorList>
    </citation>
    <scope>NUCLEOTIDE SEQUENCE [LARGE SCALE GENOMIC DNA]</scope>
    <source>
        <strain evidence="7 8">YC6886</strain>
    </source>
</reference>
<feature type="transmembrane region" description="Helical" evidence="6">
    <location>
        <begin position="45"/>
        <end position="68"/>
    </location>
</feature>
<feature type="transmembrane region" description="Helical" evidence="6">
    <location>
        <begin position="89"/>
        <end position="110"/>
    </location>
</feature>
<keyword evidence="4 6" id="KW-1133">Transmembrane helix</keyword>
<sequence length="486" mass="54248">MHKLLKSDFAKNVKYAGVARLFQITSNIVILGYVVKAVGLEQWGILTYSLSVVTVLSLLQLSISAAAAKRLGDFFHARNFQAFNQYLSATIYSIVALVGILASIFIGVYISGAASHFEGDNQQAFRQVYLATATNALLQIIALPAIAVLQSQNKTHLVSKATLMGNIVRSILVFSIFPWFKEITVYSMILATESLSVLLVVWYQSVKSLHEIPVQLVKVSMRFVWDMLSFNLFNLLNNLVYILFIQAPVFIISHKYGNTAVGVYGLGVQLNSVIRQAISVFVVPLTAQFNVCNAKGKHNELLKIYQVSSLVFVFAAAALVVNVPYAQWGLHKFLNVSYEELDFFSWFIVFIAVSILHLPSSLLTVTFEKVKTTSFVGLASVTLMASVLHYMGGEVNHVGISMALFFLIYDLYRVHSIRKDVHPGTKRNDRDHYIRFTTYGVMIVSIIATQFGRSMIVPLIIDFILGGLIFQVLRKYLKTAKVTQLV</sequence>
<evidence type="ECO:0000256" key="3">
    <source>
        <dbReference type="ARBA" id="ARBA00022692"/>
    </source>
</evidence>
<dbReference type="RefSeq" id="WP_184016458.1">
    <property type="nucleotide sequence ID" value="NZ_JACHFD010000004.1"/>
</dbReference>
<feature type="transmembrane region" description="Helical" evidence="6">
    <location>
        <begin position="455"/>
        <end position="473"/>
    </location>
</feature>
<name>A0A840UXE0_9BACT</name>
<feature type="transmembrane region" description="Helical" evidence="6">
    <location>
        <begin position="372"/>
        <end position="389"/>
    </location>
</feature>
<evidence type="ECO:0000313" key="8">
    <source>
        <dbReference type="Proteomes" id="UP000557717"/>
    </source>
</evidence>
<evidence type="ECO:0000256" key="6">
    <source>
        <dbReference type="SAM" id="Phobius"/>
    </source>
</evidence>
<keyword evidence="8" id="KW-1185">Reference proteome</keyword>
<feature type="transmembrane region" description="Helical" evidence="6">
    <location>
        <begin position="343"/>
        <end position="365"/>
    </location>
</feature>
<proteinExistence type="predicted"/>
<gene>
    <name evidence="7" type="ORF">HNR46_001061</name>
</gene>
<dbReference type="EMBL" id="JACHFD010000004">
    <property type="protein sequence ID" value="MBB5350827.1"/>
    <property type="molecule type" value="Genomic_DNA"/>
</dbReference>
<evidence type="ECO:0000256" key="2">
    <source>
        <dbReference type="ARBA" id="ARBA00022475"/>
    </source>
</evidence>
<feature type="transmembrane region" description="Helical" evidence="6">
    <location>
        <begin position="433"/>
        <end position="449"/>
    </location>
</feature>
<evidence type="ECO:0000313" key="7">
    <source>
        <dbReference type="EMBL" id="MBB5350827.1"/>
    </source>
</evidence>
<keyword evidence="5 6" id="KW-0472">Membrane</keyword>